<dbReference type="Proteomes" id="UP001164794">
    <property type="component" value="Chromosome"/>
</dbReference>
<evidence type="ECO:0000259" key="1">
    <source>
        <dbReference type="Pfam" id="PF13018"/>
    </source>
</evidence>
<keyword evidence="3" id="KW-1185">Reference proteome</keyword>
<sequence length="31" mass="3459">MNRIYKVIWNRVRGGYVVVGEHQVAKGKSGG</sequence>
<evidence type="ECO:0000313" key="3">
    <source>
        <dbReference type="Proteomes" id="UP001164794"/>
    </source>
</evidence>
<feature type="domain" description="ESPR" evidence="1">
    <location>
        <begin position="1"/>
        <end position="31"/>
    </location>
</feature>
<accession>A0ABY7JN46</accession>
<reference evidence="2" key="1">
    <citation type="journal article" date="2022" name="Front. Microbiol.">
        <title>New perspectives on an old grouping: The genomic and phenotypic variability of Oxalobacter formigenes and the implications for calcium oxalate stone prevention.</title>
        <authorList>
            <person name="Chmiel J.A."/>
            <person name="Carr C."/>
            <person name="Stuivenberg G.A."/>
            <person name="Venema R."/>
            <person name="Chanyi R.M."/>
            <person name="Al K.F."/>
            <person name="Giguere D."/>
            <person name="Say H."/>
            <person name="Akouris P.P."/>
            <person name="Dominguez Romero S.A."/>
            <person name="Kwong A."/>
            <person name="Tai V."/>
            <person name="Koval S.F."/>
            <person name="Razvi H."/>
            <person name="Bjazevic J."/>
            <person name="Burton J.P."/>
        </authorList>
    </citation>
    <scope>NUCLEOTIDE SEQUENCE</scope>
    <source>
        <strain evidence="2">HOxNP-1</strain>
    </source>
</reference>
<name>A0ABY7JN46_9BURK</name>
<dbReference type="EMBL" id="CP098248">
    <property type="protein sequence ID" value="WAV97850.1"/>
    <property type="molecule type" value="Genomic_DNA"/>
</dbReference>
<dbReference type="RefSeq" id="WP_269265410.1">
    <property type="nucleotide sequence ID" value="NZ_CP098248.1"/>
</dbReference>
<organism evidence="2 3">
    <name type="scientific">Oxalobacter aliiformigenes</name>
    <dbReference type="NCBI Taxonomy" id="2946593"/>
    <lineage>
        <taxon>Bacteria</taxon>
        <taxon>Pseudomonadati</taxon>
        <taxon>Pseudomonadota</taxon>
        <taxon>Betaproteobacteria</taxon>
        <taxon>Burkholderiales</taxon>
        <taxon>Oxalobacteraceae</taxon>
        <taxon>Oxalobacter</taxon>
    </lineage>
</organism>
<evidence type="ECO:0000313" key="2">
    <source>
        <dbReference type="EMBL" id="WAV97850.1"/>
    </source>
</evidence>
<protein>
    <submittedName>
        <fullName evidence="2">ESPR domain-containing protein</fullName>
    </submittedName>
</protein>
<dbReference type="Pfam" id="PF13018">
    <property type="entry name" value="ESPR"/>
    <property type="match status" value="1"/>
</dbReference>
<proteinExistence type="predicted"/>
<gene>
    <name evidence="2" type="ORF">NB645_03750</name>
</gene>
<dbReference type="InterPro" id="IPR024973">
    <property type="entry name" value="ESPR"/>
</dbReference>